<sequence length="142" mass="15863">MEGLKHIHEPGSVHYDVKLQNVLVFDGEVKIADFGLTKEKGEKHAKCESRGTSLFMSPESVNDNEYEPPTDIWALGCAVVEMVTGKPACDVSNGSSILKLLIRIGVGEELPRFQKNYRKRGRTFWRSALLRIPRTSGALICF</sequence>
<evidence type="ECO:0000313" key="2">
    <source>
        <dbReference type="EMBL" id="WVZ19951.1"/>
    </source>
</evidence>
<proteinExistence type="predicted"/>
<accession>A0AAQ3S8T7</accession>
<dbReference type="SMART" id="SM00220">
    <property type="entry name" value="S_TKc"/>
    <property type="match status" value="1"/>
</dbReference>
<dbReference type="AlphaFoldDB" id="A0AAQ3S8T7"/>
<dbReference type="Proteomes" id="UP001374535">
    <property type="component" value="Chromosome 2"/>
</dbReference>
<evidence type="ECO:0000259" key="1">
    <source>
        <dbReference type="PROSITE" id="PS50011"/>
    </source>
</evidence>
<reference evidence="2 3" key="1">
    <citation type="journal article" date="2023" name="Life. Sci Alliance">
        <title>Evolutionary insights into 3D genome organization and epigenetic landscape of Vigna mungo.</title>
        <authorList>
            <person name="Junaid A."/>
            <person name="Singh B."/>
            <person name="Bhatia S."/>
        </authorList>
    </citation>
    <scope>NUCLEOTIDE SEQUENCE [LARGE SCALE GENOMIC DNA]</scope>
    <source>
        <strain evidence="2">Urdbean</strain>
    </source>
</reference>
<dbReference type="Gene3D" id="1.10.510.10">
    <property type="entry name" value="Transferase(Phosphotransferase) domain 1"/>
    <property type="match status" value="1"/>
</dbReference>
<organism evidence="2 3">
    <name type="scientific">Vigna mungo</name>
    <name type="common">Black gram</name>
    <name type="synonym">Phaseolus mungo</name>
    <dbReference type="NCBI Taxonomy" id="3915"/>
    <lineage>
        <taxon>Eukaryota</taxon>
        <taxon>Viridiplantae</taxon>
        <taxon>Streptophyta</taxon>
        <taxon>Embryophyta</taxon>
        <taxon>Tracheophyta</taxon>
        <taxon>Spermatophyta</taxon>
        <taxon>Magnoliopsida</taxon>
        <taxon>eudicotyledons</taxon>
        <taxon>Gunneridae</taxon>
        <taxon>Pentapetalae</taxon>
        <taxon>rosids</taxon>
        <taxon>fabids</taxon>
        <taxon>Fabales</taxon>
        <taxon>Fabaceae</taxon>
        <taxon>Papilionoideae</taxon>
        <taxon>50 kb inversion clade</taxon>
        <taxon>NPAAA clade</taxon>
        <taxon>indigoferoid/millettioid clade</taxon>
        <taxon>Phaseoleae</taxon>
        <taxon>Vigna</taxon>
    </lineage>
</organism>
<name>A0AAQ3S8T7_VIGMU</name>
<dbReference type="Pfam" id="PF00069">
    <property type="entry name" value="Pkinase"/>
    <property type="match status" value="1"/>
</dbReference>
<dbReference type="InterPro" id="IPR000719">
    <property type="entry name" value="Prot_kinase_dom"/>
</dbReference>
<dbReference type="SUPFAM" id="SSF56112">
    <property type="entry name" value="Protein kinase-like (PK-like)"/>
    <property type="match status" value="1"/>
</dbReference>
<dbReference type="PANTHER" id="PTHR48011">
    <property type="entry name" value="CCR4-NOT TRANSCRIPTIONAL COMPLEX SUBUNIT CAF120-RELATED"/>
    <property type="match status" value="1"/>
</dbReference>
<dbReference type="PROSITE" id="PS50011">
    <property type="entry name" value="PROTEIN_KINASE_DOM"/>
    <property type="match status" value="1"/>
</dbReference>
<gene>
    <name evidence="2" type="ORF">V8G54_007273</name>
</gene>
<keyword evidence="3" id="KW-1185">Reference proteome</keyword>
<dbReference type="EMBL" id="CP144699">
    <property type="protein sequence ID" value="WVZ19951.1"/>
    <property type="molecule type" value="Genomic_DNA"/>
</dbReference>
<dbReference type="GO" id="GO:0007165">
    <property type="term" value="P:signal transduction"/>
    <property type="evidence" value="ECO:0007669"/>
    <property type="project" value="TreeGrafter"/>
</dbReference>
<dbReference type="GO" id="GO:0004672">
    <property type="term" value="F:protein kinase activity"/>
    <property type="evidence" value="ECO:0007669"/>
    <property type="project" value="InterPro"/>
</dbReference>
<dbReference type="InterPro" id="IPR011009">
    <property type="entry name" value="Kinase-like_dom_sf"/>
</dbReference>
<protein>
    <recommendedName>
        <fullName evidence="1">Protein kinase domain-containing protein</fullName>
    </recommendedName>
</protein>
<evidence type="ECO:0000313" key="3">
    <source>
        <dbReference type="Proteomes" id="UP001374535"/>
    </source>
</evidence>
<feature type="domain" description="Protein kinase" evidence="1">
    <location>
        <begin position="1"/>
        <end position="142"/>
    </location>
</feature>
<dbReference type="GO" id="GO:0005524">
    <property type="term" value="F:ATP binding"/>
    <property type="evidence" value="ECO:0007669"/>
    <property type="project" value="InterPro"/>
</dbReference>
<dbReference type="PANTHER" id="PTHR48011:SF18">
    <property type="entry name" value="MITOGEN-ACTIVATED PROTEIN KINASE KINASE KINASE 19-RELATED"/>
    <property type="match status" value="1"/>
</dbReference>
<dbReference type="InterPro" id="IPR052751">
    <property type="entry name" value="Plant_MAPKKK"/>
</dbReference>